<evidence type="ECO:0000313" key="3">
    <source>
        <dbReference type="Proteomes" id="UP000198565"/>
    </source>
</evidence>
<dbReference type="SUPFAM" id="SSF161266">
    <property type="entry name" value="Gam-like"/>
    <property type="match status" value="1"/>
</dbReference>
<sequence length="138" mass="16466">MMTDAFDMEQSFELSEDILKKYYELNIEKKELEKEMNQIKKQIHHYLDETFGKEQKGEVKQGKYKAQRVIRSSVYYDDEMTVQKLEELNLEDFILLVKQPDTEKLEAAMRIDLVKEEEFENCKTNKQSQAITVKELSL</sequence>
<dbReference type="Proteomes" id="UP000198565">
    <property type="component" value="Unassembled WGS sequence"/>
</dbReference>
<name>A0A1I4IYB0_9BACI</name>
<protein>
    <submittedName>
        <fullName evidence="2">Uncharacterized protein</fullName>
    </submittedName>
</protein>
<evidence type="ECO:0000256" key="1">
    <source>
        <dbReference type="SAM" id="Coils"/>
    </source>
</evidence>
<organism evidence="2 3">
    <name type="scientific">Gracilibacillus orientalis</name>
    <dbReference type="NCBI Taxonomy" id="334253"/>
    <lineage>
        <taxon>Bacteria</taxon>
        <taxon>Bacillati</taxon>
        <taxon>Bacillota</taxon>
        <taxon>Bacilli</taxon>
        <taxon>Bacillales</taxon>
        <taxon>Bacillaceae</taxon>
        <taxon>Gracilibacillus</taxon>
    </lineage>
</organism>
<dbReference type="EMBL" id="FOTR01000002">
    <property type="protein sequence ID" value="SFL59339.1"/>
    <property type="molecule type" value="Genomic_DNA"/>
</dbReference>
<accession>A0A1I4IYB0</accession>
<reference evidence="3" key="1">
    <citation type="submission" date="2016-10" db="EMBL/GenBank/DDBJ databases">
        <authorList>
            <person name="Varghese N."/>
            <person name="Submissions S."/>
        </authorList>
    </citation>
    <scope>NUCLEOTIDE SEQUENCE [LARGE SCALE GENOMIC DNA]</scope>
    <source>
        <strain evidence="3">CGMCC 1.4250</strain>
    </source>
</reference>
<keyword evidence="3" id="KW-1185">Reference proteome</keyword>
<dbReference type="AlphaFoldDB" id="A0A1I4IYB0"/>
<evidence type="ECO:0000313" key="2">
    <source>
        <dbReference type="EMBL" id="SFL59339.1"/>
    </source>
</evidence>
<keyword evidence="1" id="KW-0175">Coiled coil</keyword>
<gene>
    <name evidence="2" type="ORF">SAMN04487943_102364</name>
</gene>
<proteinExistence type="predicted"/>
<feature type="coiled-coil region" evidence="1">
    <location>
        <begin position="15"/>
        <end position="49"/>
    </location>
</feature>